<dbReference type="GO" id="GO:0005774">
    <property type="term" value="C:vacuolar membrane"/>
    <property type="evidence" value="ECO:0007669"/>
    <property type="project" value="UniProtKB-SubCell"/>
</dbReference>
<dbReference type="RefSeq" id="XP_014180020.1">
    <property type="nucleotide sequence ID" value="XM_014324545.1"/>
</dbReference>
<keyword evidence="7 8" id="KW-0472">Membrane</keyword>
<evidence type="ECO:0000256" key="2">
    <source>
        <dbReference type="ARBA" id="ARBA00006978"/>
    </source>
</evidence>
<evidence type="ECO:0000256" key="8">
    <source>
        <dbReference type="RuleBase" id="RU363073"/>
    </source>
</evidence>
<feature type="transmembrane region" description="Helical" evidence="8">
    <location>
        <begin position="175"/>
        <end position="196"/>
    </location>
</feature>
<feature type="transmembrane region" description="Helical" evidence="8">
    <location>
        <begin position="278"/>
        <end position="298"/>
    </location>
</feature>
<feature type="region of interest" description="Disordered" evidence="9">
    <location>
        <begin position="1"/>
        <end position="47"/>
    </location>
</feature>
<feature type="transmembrane region" description="Helical" evidence="8">
    <location>
        <begin position="114"/>
        <end position="136"/>
    </location>
</feature>
<dbReference type="EMBL" id="ALBS01000172">
    <property type="protein sequence ID" value="EJT49411.1"/>
    <property type="molecule type" value="Genomic_DNA"/>
</dbReference>
<feature type="transmembrane region" description="Helical" evidence="8">
    <location>
        <begin position="402"/>
        <end position="421"/>
    </location>
</feature>
<keyword evidence="3 8" id="KW-0813">Transport</keyword>
<name>J5T6C9_TRIAS</name>
<accession>J5T6C9</accession>
<dbReference type="Pfam" id="PF11700">
    <property type="entry name" value="ATG22"/>
    <property type="match status" value="1"/>
</dbReference>
<dbReference type="InterPro" id="IPR050495">
    <property type="entry name" value="ATG22/LtaA_families"/>
</dbReference>
<evidence type="ECO:0000256" key="5">
    <source>
        <dbReference type="ARBA" id="ARBA00022989"/>
    </source>
</evidence>
<dbReference type="GO" id="GO:0006914">
    <property type="term" value="P:autophagy"/>
    <property type="evidence" value="ECO:0007669"/>
    <property type="project" value="UniProtKB-KW"/>
</dbReference>
<feature type="transmembrane region" description="Helical" evidence="8">
    <location>
        <begin position="249"/>
        <end position="266"/>
    </location>
</feature>
<evidence type="ECO:0000313" key="10">
    <source>
        <dbReference type="EMBL" id="EJT49411.1"/>
    </source>
</evidence>
<keyword evidence="6 8" id="KW-0072">Autophagy</keyword>
<protein>
    <recommendedName>
        <fullName evidence="8">Autophagy-related protein</fullName>
    </recommendedName>
</protein>
<keyword evidence="8" id="KW-0029">Amino-acid transport</keyword>
<feature type="compositionally biased region" description="Polar residues" evidence="9">
    <location>
        <begin position="15"/>
        <end position="30"/>
    </location>
</feature>
<dbReference type="OrthoDB" id="42657at2759"/>
<dbReference type="KEGG" id="tasa:A1Q1_01506"/>
<dbReference type="InterPro" id="IPR024671">
    <property type="entry name" value="Atg22-like"/>
</dbReference>
<comment type="caution">
    <text evidence="10">The sequence shown here is derived from an EMBL/GenBank/DDBJ whole genome shotgun (WGS) entry which is preliminary data.</text>
</comment>
<evidence type="ECO:0000256" key="4">
    <source>
        <dbReference type="ARBA" id="ARBA00022692"/>
    </source>
</evidence>
<comment type="caution">
    <text evidence="8">Lacks conserved residue(s) required for the propagation of feature annotation.</text>
</comment>
<dbReference type="PANTHER" id="PTHR23519:SF4">
    <property type="entry name" value="AUTOPHAGY-RELATED PROTEIN"/>
    <property type="match status" value="1"/>
</dbReference>
<comment type="subcellular location">
    <subcellularLocation>
        <location evidence="1 8">Vacuole membrane</location>
        <topology evidence="1 8">Multi-pass membrane protein</topology>
    </subcellularLocation>
</comment>
<feature type="transmembrane region" description="Helical" evidence="8">
    <location>
        <begin position="367"/>
        <end position="390"/>
    </location>
</feature>
<evidence type="ECO:0000256" key="6">
    <source>
        <dbReference type="ARBA" id="ARBA00023006"/>
    </source>
</evidence>
<dbReference type="VEuPathDB" id="FungiDB:A1Q1_01506"/>
<feature type="transmembrane region" description="Helical" evidence="8">
    <location>
        <begin position="148"/>
        <end position="168"/>
    </location>
</feature>
<evidence type="ECO:0000313" key="11">
    <source>
        <dbReference type="Proteomes" id="UP000002748"/>
    </source>
</evidence>
<keyword evidence="8" id="KW-0926">Vacuole</keyword>
<comment type="similarity">
    <text evidence="2 8">Belongs to the ATG22 family.</text>
</comment>
<dbReference type="SUPFAM" id="SSF103473">
    <property type="entry name" value="MFS general substrate transporter"/>
    <property type="match status" value="1"/>
</dbReference>
<evidence type="ECO:0000256" key="1">
    <source>
        <dbReference type="ARBA" id="ARBA00004128"/>
    </source>
</evidence>
<reference evidence="10 11" key="1">
    <citation type="journal article" date="2012" name="Eukaryot. Cell">
        <title>Draft genome sequence of CBS 2479, the standard type strain of Trichosporon asahii.</title>
        <authorList>
            <person name="Yang R.Y."/>
            <person name="Li H.T."/>
            <person name="Zhu H."/>
            <person name="Zhou G.P."/>
            <person name="Wang M."/>
            <person name="Wang L."/>
        </authorList>
    </citation>
    <scope>NUCLEOTIDE SEQUENCE [LARGE SCALE GENOMIC DNA]</scope>
    <source>
        <strain evidence="11">ATCC 90039 / CBS 2479 / JCM 2466 / KCTC 7840 / NCYC 2677 / UAMH 7654</strain>
    </source>
</reference>
<sequence>MAATERASIAAETTPLLSSAEQTYDSSPAQSEDRDDELEDKAPPEGPTVTRAEEWAYYLYYNGDNGVGPNGYAPVLFQSLATSSAINPITGQPCTSTSSTDACVLPFLGRDRRVASIVLLADGASFFLMTVLFTTLGSAADYGNASSTILLGATLLCWCAQLGFLFVGEERWRTAMALYIGGMVTYGVTLVFYASVFPRLARNTPATKTARRKISVVEGCGGDGLEAEKEAVEVEALERARLSSHSTAHSNWGYLIVLLLSLTLLLPSSTKHLPRIEVYVLALTVGYWFLLALPWFTLQKPRPGPPLPKGANWLTIGWKQIAAAVAQRKHLPYTFVYLTGFFLLADGINTTGALIRVLQARQTHFSFLSITLLNLSQAFFSILSCYLYLYVQKRHQLSSKRMLLITNLISIAIPAWGLLGLRSSSSIGFRSDWEFWAYNIVFGVGQAPYYAYSQAVMADLTPPGGEGMWFGLFGLTNRASSLIGPNVCAAIIERTGKDWAPFAFLTPICLAATLVIGLGVDVEKGHRDALDFADRKRGSVRS</sequence>
<dbReference type="GeneID" id="25985020"/>
<dbReference type="GO" id="GO:0006865">
    <property type="term" value="P:amino acid transport"/>
    <property type="evidence" value="ECO:0007669"/>
    <property type="project" value="UniProtKB-KW"/>
</dbReference>
<dbReference type="HOGENOM" id="CLU_017518_2_1_1"/>
<evidence type="ECO:0000256" key="9">
    <source>
        <dbReference type="SAM" id="MobiDB-lite"/>
    </source>
</evidence>
<evidence type="ECO:0000256" key="3">
    <source>
        <dbReference type="ARBA" id="ARBA00022448"/>
    </source>
</evidence>
<feature type="transmembrane region" description="Helical" evidence="8">
    <location>
        <begin position="499"/>
        <end position="520"/>
    </location>
</feature>
<dbReference type="Proteomes" id="UP000002748">
    <property type="component" value="Unassembled WGS sequence"/>
</dbReference>
<feature type="transmembrane region" description="Helical" evidence="8">
    <location>
        <begin position="335"/>
        <end position="355"/>
    </location>
</feature>
<gene>
    <name evidence="10" type="ORF">A1Q1_01506</name>
</gene>
<keyword evidence="5 8" id="KW-1133">Transmembrane helix</keyword>
<dbReference type="InterPro" id="IPR036259">
    <property type="entry name" value="MFS_trans_sf"/>
</dbReference>
<organism evidence="10 11">
    <name type="scientific">Trichosporon asahii var. asahii (strain ATCC 90039 / CBS 2479 / JCM 2466 / KCTC 7840 / NBRC 103889/ NCYC 2677 / UAMH 7654)</name>
    <name type="common">Yeast</name>
    <dbReference type="NCBI Taxonomy" id="1186058"/>
    <lineage>
        <taxon>Eukaryota</taxon>
        <taxon>Fungi</taxon>
        <taxon>Dikarya</taxon>
        <taxon>Basidiomycota</taxon>
        <taxon>Agaricomycotina</taxon>
        <taxon>Tremellomycetes</taxon>
        <taxon>Trichosporonales</taxon>
        <taxon>Trichosporonaceae</taxon>
        <taxon>Trichosporon</taxon>
    </lineage>
</organism>
<dbReference type="PANTHER" id="PTHR23519">
    <property type="entry name" value="AUTOPHAGY-RELATED PROTEIN 22"/>
    <property type="match status" value="1"/>
</dbReference>
<evidence type="ECO:0000256" key="7">
    <source>
        <dbReference type="ARBA" id="ARBA00023136"/>
    </source>
</evidence>
<comment type="function">
    <text evidence="8">Vacuolar effluxer which mediate the efflux of amino acids resulting from autophagic degradation. The release of autophagic amino acids allows the maintenance of protein synthesis and viability during nitrogen starvation.</text>
</comment>
<dbReference type="Gene3D" id="1.20.1250.20">
    <property type="entry name" value="MFS general substrate transporter like domains"/>
    <property type="match status" value="1"/>
</dbReference>
<keyword evidence="4 8" id="KW-0812">Transmembrane</keyword>
<dbReference type="AlphaFoldDB" id="J5T6C9"/>
<proteinExistence type="inferred from homology"/>